<keyword evidence="2" id="KW-0255">Endonuclease</keyword>
<protein>
    <submittedName>
        <fullName evidence="2">HNH endonuclease</fullName>
    </submittedName>
</protein>
<dbReference type="RefSeq" id="WP_181268344.1">
    <property type="nucleotide sequence ID" value="NZ_BAAAGB010000001.1"/>
</dbReference>
<evidence type="ECO:0000313" key="2">
    <source>
        <dbReference type="EMBL" id="MBA1375941.1"/>
    </source>
</evidence>
<reference evidence="2 3" key="1">
    <citation type="journal article" date="1994" name="Int. J. Syst. Bacteriol.">
        <title>Phylogenetic positions of novel aerobic, bacteriochlorophyll a-containing bacteria and description of Roseococcus thiosulfatophilus gen. nov., sp. nov., Erythromicrobium ramosum gen. nov., sp. nov., and Erythrobacter litoralis sp. nov.</title>
        <authorList>
            <person name="Yurkov V."/>
            <person name="Stackebrandt E."/>
            <person name="Holmes A."/>
            <person name="Fuerst J.A."/>
            <person name="Hugenholtz P."/>
            <person name="Golecki J."/>
            <person name="Gad'on N."/>
            <person name="Gorlenko V.M."/>
            <person name="Kompantseva E.I."/>
            <person name="Drews G."/>
        </authorList>
    </citation>
    <scope>NUCLEOTIDE SEQUENCE [LARGE SCALE GENOMIC DNA]</scope>
    <source>
        <strain evidence="2 3">KR-99</strain>
    </source>
</reference>
<comment type="caution">
    <text evidence="2">The sequence shown here is derived from an EMBL/GenBank/DDBJ whole genome shotgun (WGS) entry which is preliminary data.</text>
</comment>
<sequence length="327" mass="36688">MTELPAATVAAADFYDKHYAGADPIFLQPGMKLMLGSPERPRHCRFCGKDEPEVTFRDEAHALPAAFGNTGLFSNYECDACNHLFGEGIENHLGNWSKPMRTLSRIKGRNGVPTIKKPGPGQGWRLEHADGGFQLKEYEDDPFFEIDEEAKQVRFELHRDTYVPVAALKGLVKIGLTLIPDIETQHFRETFDWIRDTDHTRNFVAEFPVFRTFIRGPMRNDLIVLMLMRRRAGVDTVPYAFFTFAYGNEVLQVFLPSLSQDKCIDGVPLTLTPFPTPGAPYQAQHGHPSVKVENLTGREPVKGEKVPAVFGFESVAHRPPSQAEDGT</sequence>
<proteinExistence type="predicted"/>
<dbReference type="Proteomes" id="UP000589292">
    <property type="component" value="Unassembled WGS sequence"/>
</dbReference>
<gene>
    <name evidence="2" type="ORF">FG486_16480</name>
</gene>
<keyword evidence="2" id="KW-0540">Nuclease</keyword>
<dbReference type="AlphaFoldDB" id="A0A7V8RGC5"/>
<accession>A0A7V8RGC5</accession>
<name>A0A7V8RGC5_9SPHN</name>
<dbReference type="EMBL" id="VDES01000003">
    <property type="protein sequence ID" value="MBA1375941.1"/>
    <property type="molecule type" value="Genomic_DNA"/>
</dbReference>
<dbReference type="GO" id="GO:0004519">
    <property type="term" value="F:endonuclease activity"/>
    <property type="evidence" value="ECO:0007669"/>
    <property type="project" value="UniProtKB-KW"/>
</dbReference>
<evidence type="ECO:0000313" key="3">
    <source>
        <dbReference type="Proteomes" id="UP000589292"/>
    </source>
</evidence>
<dbReference type="InterPro" id="IPR029471">
    <property type="entry name" value="HNH_5"/>
</dbReference>
<evidence type="ECO:0000259" key="1">
    <source>
        <dbReference type="Pfam" id="PF14279"/>
    </source>
</evidence>
<feature type="domain" description="HNH endonuclease 5" evidence="1">
    <location>
        <begin position="44"/>
        <end position="95"/>
    </location>
</feature>
<keyword evidence="2" id="KW-0378">Hydrolase</keyword>
<organism evidence="2 3">
    <name type="scientific">Sphingomonas ursincola</name>
    <dbReference type="NCBI Taxonomy" id="56361"/>
    <lineage>
        <taxon>Bacteria</taxon>
        <taxon>Pseudomonadati</taxon>
        <taxon>Pseudomonadota</taxon>
        <taxon>Alphaproteobacteria</taxon>
        <taxon>Sphingomonadales</taxon>
        <taxon>Sphingomonadaceae</taxon>
        <taxon>Sphingomonas</taxon>
    </lineage>
</organism>
<dbReference type="Pfam" id="PF14279">
    <property type="entry name" value="HNH_5"/>
    <property type="match status" value="1"/>
</dbReference>
<keyword evidence="3" id="KW-1185">Reference proteome</keyword>